<keyword evidence="1" id="KW-0732">Signal</keyword>
<keyword evidence="3" id="KW-1185">Reference proteome</keyword>
<dbReference type="EMBL" id="SBLB01000006">
    <property type="protein sequence ID" value="RYC67924.1"/>
    <property type="molecule type" value="Genomic_DNA"/>
</dbReference>
<evidence type="ECO:0000313" key="3">
    <source>
        <dbReference type="Proteomes" id="UP000290407"/>
    </source>
</evidence>
<dbReference type="Proteomes" id="UP000290407">
    <property type="component" value="Unassembled WGS sequence"/>
</dbReference>
<dbReference type="InterPro" id="IPR029058">
    <property type="entry name" value="AB_hydrolase_fold"/>
</dbReference>
<proteinExistence type="predicted"/>
<accession>A0A4Q2UFP4</accession>
<name>A0A4Q2UFP4_9BACT</name>
<dbReference type="GO" id="GO:0016747">
    <property type="term" value="F:acyltransferase activity, transferring groups other than amino-acyl groups"/>
    <property type="evidence" value="ECO:0007669"/>
    <property type="project" value="TreeGrafter"/>
</dbReference>
<dbReference type="AlphaFoldDB" id="A0A4Q2UFP4"/>
<organism evidence="2 3">
    <name type="scientific">Spirosoma sordidisoli</name>
    <dbReference type="NCBI Taxonomy" id="2502893"/>
    <lineage>
        <taxon>Bacteria</taxon>
        <taxon>Pseudomonadati</taxon>
        <taxon>Bacteroidota</taxon>
        <taxon>Cytophagia</taxon>
        <taxon>Cytophagales</taxon>
        <taxon>Cytophagaceae</taxon>
        <taxon>Spirosoma</taxon>
    </lineage>
</organism>
<dbReference type="RefSeq" id="WP_129603717.1">
    <property type="nucleotide sequence ID" value="NZ_SBLB01000006.1"/>
</dbReference>
<dbReference type="SUPFAM" id="SSF53474">
    <property type="entry name" value="alpha/beta-Hydrolases"/>
    <property type="match status" value="1"/>
</dbReference>
<dbReference type="Pfam" id="PF00756">
    <property type="entry name" value="Esterase"/>
    <property type="match status" value="1"/>
</dbReference>
<feature type="signal peptide" evidence="1">
    <location>
        <begin position="1"/>
        <end position="31"/>
    </location>
</feature>
<feature type="chain" id="PRO_5020571397" evidence="1">
    <location>
        <begin position="32"/>
        <end position="304"/>
    </location>
</feature>
<comment type="caution">
    <text evidence="2">The sequence shown here is derived from an EMBL/GenBank/DDBJ whole genome shotgun (WGS) entry which is preliminary data.</text>
</comment>
<protein>
    <submittedName>
        <fullName evidence="2">Esterase family protein</fullName>
    </submittedName>
</protein>
<dbReference type="InterPro" id="IPR050583">
    <property type="entry name" value="Mycobacterial_A85_antigen"/>
</dbReference>
<dbReference type="InterPro" id="IPR000801">
    <property type="entry name" value="Esterase-like"/>
</dbReference>
<gene>
    <name evidence="2" type="ORF">EQG79_20910</name>
</gene>
<reference evidence="2 3" key="1">
    <citation type="submission" date="2019-01" db="EMBL/GenBank/DDBJ databases">
        <title>Spirosoma flava sp. nov., a propanil-degrading bacterium isolated from herbicide-contaminated soil.</title>
        <authorList>
            <person name="Zhang L."/>
            <person name="Jiang J.-D."/>
        </authorList>
    </citation>
    <scope>NUCLEOTIDE SEQUENCE [LARGE SCALE GENOMIC DNA]</scope>
    <source>
        <strain evidence="2 3">TY50</strain>
    </source>
</reference>
<evidence type="ECO:0000256" key="1">
    <source>
        <dbReference type="SAM" id="SignalP"/>
    </source>
</evidence>
<dbReference type="Gene3D" id="3.40.50.1820">
    <property type="entry name" value="alpha/beta hydrolase"/>
    <property type="match status" value="1"/>
</dbReference>
<dbReference type="PANTHER" id="PTHR48098">
    <property type="entry name" value="ENTEROCHELIN ESTERASE-RELATED"/>
    <property type="match status" value="1"/>
</dbReference>
<evidence type="ECO:0000313" key="2">
    <source>
        <dbReference type="EMBL" id="RYC67924.1"/>
    </source>
</evidence>
<dbReference type="PANTHER" id="PTHR48098:SF1">
    <property type="entry name" value="DIACYLGLYCEROL ACYLTRANSFERASE_MYCOLYLTRANSFERASE AG85A"/>
    <property type="match status" value="1"/>
</dbReference>
<sequence length="304" mass="33938">MFSVLSYTRRLRGTLLAGFCLLSLLNTGFGAHVDTIDVPSARMNRTLRAAVVLPDRYVRAKRRDRQPFPVLYLLHGGTGSFRDWLTKTPDPTLLHRLADQYNLIIVTPDGDPTSYYFDSPLVKSSQFETFISAELIEKIDATYRTIRDRKGRVIAGLSMGGHGAMFIASRHPDLYAAAGSMSGVMDINTATWKVAPDFAKSRAANFATLLGPPAAGNSPYPGYTMVTLADRLKANNLPLIFDIGVDDFLIETNRELHRLLLANQTPHEYIERPGAHTWPYWQYALPYQVLFFSQILKANQAATP</sequence>